<comment type="catalytic activity">
    <reaction evidence="17">
        <text>L-seryl-[protein] + ATP = O-phospho-L-seryl-[protein] + ADP + H(+)</text>
        <dbReference type="Rhea" id="RHEA:17989"/>
        <dbReference type="Rhea" id="RHEA-COMP:9863"/>
        <dbReference type="Rhea" id="RHEA-COMP:11604"/>
        <dbReference type="ChEBI" id="CHEBI:15378"/>
        <dbReference type="ChEBI" id="CHEBI:29999"/>
        <dbReference type="ChEBI" id="CHEBI:30616"/>
        <dbReference type="ChEBI" id="CHEBI:83421"/>
        <dbReference type="ChEBI" id="CHEBI:456216"/>
        <dbReference type="EC" id="2.7.11.1"/>
    </reaction>
</comment>
<keyword evidence="11 20" id="KW-0547">Nucleotide-binding</keyword>
<evidence type="ECO:0000256" key="11">
    <source>
        <dbReference type="ARBA" id="ARBA00022741"/>
    </source>
</evidence>
<comment type="catalytic activity">
    <reaction evidence="16">
        <text>L-threonyl-[protein] + ATP = O-phospho-L-threonyl-[protein] + ADP + H(+)</text>
        <dbReference type="Rhea" id="RHEA:46608"/>
        <dbReference type="Rhea" id="RHEA-COMP:11060"/>
        <dbReference type="Rhea" id="RHEA-COMP:11605"/>
        <dbReference type="ChEBI" id="CHEBI:15378"/>
        <dbReference type="ChEBI" id="CHEBI:30013"/>
        <dbReference type="ChEBI" id="CHEBI:30616"/>
        <dbReference type="ChEBI" id="CHEBI:61977"/>
        <dbReference type="ChEBI" id="CHEBI:456216"/>
        <dbReference type="EC" id="2.7.11.1"/>
    </reaction>
</comment>
<evidence type="ECO:0000256" key="13">
    <source>
        <dbReference type="ARBA" id="ARBA00022801"/>
    </source>
</evidence>
<evidence type="ECO:0000256" key="6">
    <source>
        <dbReference type="ARBA" id="ARBA00022490"/>
    </source>
</evidence>
<evidence type="ECO:0000256" key="12">
    <source>
        <dbReference type="ARBA" id="ARBA00022777"/>
    </source>
</evidence>
<keyword evidence="14 20" id="KW-0067">ATP-binding</keyword>
<evidence type="ECO:0000313" key="24">
    <source>
        <dbReference type="EMBL" id="EPZ36939.1"/>
    </source>
</evidence>
<evidence type="ECO:0000256" key="17">
    <source>
        <dbReference type="ARBA" id="ARBA00048679"/>
    </source>
</evidence>
<organism evidence="24 25">
    <name type="scientific">Rozella allomycis (strain CSF55)</name>
    <dbReference type="NCBI Taxonomy" id="988480"/>
    <lineage>
        <taxon>Eukaryota</taxon>
        <taxon>Fungi</taxon>
        <taxon>Fungi incertae sedis</taxon>
        <taxon>Cryptomycota</taxon>
        <taxon>Cryptomycota incertae sedis</taxon>
        <taxon>Rozella</taxon>
    </lineage>
</organism>
<dbReference type="Proteomes" id="UP000030755">
    <property type="component" value="Unassembled WGS sequence"/>
</dbReference>
<dbReference type="PIRSF" id="PIRSF038147">
    <property type="entry name" value="Ser/Thr_PK_RIO1"/>
    <property type="match status" value="1"/>
</dbReference>
<dbReference type="Gene3D" id="3.30.200.20">
    <property type="entry name" value="Phosphorylase Kinase, domain 1"/>
    <property type="match status" value="1"/>
</dbReference>
<dbReference type="FunFam" id="3.30.200.20:FF:000148">
    <property type="entry name" value="Serine/threonine-protein kinase RIO1"/>
    <property type="match status" value="1"/>
</dbReference>
<keyword evidence="12 24" id="KW-0418">Kinase</keyword>
<name>A0A075B562_ROZAC</name>
<keyword evidence="25" id="KW-1185">Reference proteome</keyword>
<dbReference type="InterPro" id="IPR000687">
    <property type="entry name" value="RIO_kinase"/>
</dbReference>
<evidence type="ECO:0000256" key="22">
    <source>
        <dbReference type="SAM" id="MobiDB-lite"/>
    </source>
</evidence>
<feature type="binding site" evidence="21">
    <location>
        <position position="244"/>
    </location>
    <ligand>
        <name>Mg(2+)</name>
        <dbReference type="ChEBI" id="CHEBI:18420"/>
    </ligand>
</feature>
<evidence type="ECO:0000256" key="19">
    <source>
        <dbReference type="PIRSR" id="PIRSR038147-1"/>
    </source>
</evidence>
<evidence type="ECO:0000256" key="2">
    <source>
        <dbReference type="ARBA" id="ARBA00004496"/>
    </source>
</evidence>
<evidence type="ECO:0000256" key="4">
    <source>
        <dbReference type="ARBA" id="ARBA00012513"/>
    </source>
</evidence>
<dbReference type="Pfam" id="PF01163">
    <property type="entry name" value="RIO1"/>
    <property type="match status" value="1"/>
</dbReference>
<dbReference type="GO" id="GO:0005737">
    <property type="term" value="C:cytoplasm"/>
    <property type="evidence" value="ECO:0007669"/>
    <property type="project" value="UniProtKB-SubCell"/>
</dbReference>
<dbReference type="AlphaFoldDB" id="A0A075B562"/>
<dbReference type="OrthoDB" id="205248at2759"/>
<keyword evidence="13" id="KW-0378">Hydrolase</keyword>
<protein>
    <recommendedName>
        <fullName evidence="5">Serine/threonine-protein kinase RIO1</fullName>
        <ecNumber evidence="4">2.7.11.1</ecNumber>
    </recommendedName>
    <alternativeName>
        <fullName evidence="18">Serine/threonine-protein kinase rio1</fullName>
    </alternativeName>
</protein>
<dbReference type="InterPro" id="IPR011009">
    <property type="entry name" value="Kinase-like_dom_sf"/>
</dbReference>
<evidence type="ECO:0000256" key="8">
    <source>
        <dbReference type="ARBA" id="ARBA00022527"/>
    </source>
</evidence>
<dbReference type="GO" id="GO:0005524">
    <property type="term" value="F:ATP binding"/>
    <property type="evidence" value="ECO:0007669"/>
    <property type="project" value="UniProtKB-KW"/>
</dbReference>
<dbReference type="PANTHER" id="PTHR45723">
    <property type="entry name" value="SERINE/THREONINE-PROTEIN KINASE RIO1"/>
    <property type="match status" value="1"/>
</dbReference>
<evidence type="ECO:0000313" key="25">
    <source>
        <dbReference type="Proteomes" id="UP000030755"/>
    </source>
</evidence>
<evidence type="ECO:0000256" key="7">
    <source>
        <dbReference type="ARBA" id="ARBA00022517"/>
    </source>
</evidence>
<feature type="binding site" evidence="20">
    <location>
        <position position="114"/>
    </location>
    <ligand>
        <name>ATP</name>
        <dbReference type="ChEBI" id="CHEBI:30616"/>
    </ligand>
</feature>
<evidence type="ECO:0000256" key="15">
    <source>
        <dbReference type="ARBA" id="ARBA00022842"/>
    </source>
</evidence>
<dbReference type="InterPro" id="IPR018934">
    <property type="entry name" value="RIO_dom"/>
</dbReference>
<accession>A0A075B562</accession>
<feature type="compositionally biased region" description="Basic and acidic residues" evidence="22">
    <location>
        <begin position="403"/>
        <end position="431"/>
    </location>
</feature>
<evidence type="ECO:0000256" key="3">
    <source>
        <dbReference type="ARBA" id="ARBA00009196"/>
    </source>
</evidence>
<reference evidence="24 25" key="1">
    <citation type="journal article" date="2013" name="Curr. Biol.">
        <title>Shared signatures of parasitism and phylogenomics unite Cryptomycota and microsporidia.</title>
        <authorList>
            <person name="James T.Y."/>
            <person name="Pelin A."/>
            <person name="Bonen L."/>
            <person name="Ahrendt S."/>
            <person name="Sain D."/>
            <person name="Corradi N."/>
            <person name="Stajich J.E."/>
        </authorList>
    </citation>
    <scope>NUCLEOTIDE SEQUENCE [LARGE SCALE GENOMIC DNA]</scope>
    <source>
        <strain evidence="24 25">CSF55</strain>
    </source>
</reference>
<comment type="cofactor">
    <cofactor evidence="1 21">
        <name>Mg(2+)</name>
        <dbReference type="ChEBI" id="CHEBI:18420"/>
    </cofactor>
</comment>
<dbReference type="GO" id="GO:0046872">
    <property type="term" value="F:metal ion binding"/>
    <property type="evidence" value="ECO:0007669"/>
    <property type="project" value="UniProtKB-KW"/>
</dbReference>
<dbReference type="InterPro" id="IPR051272">
    <property type="entry name" value="RIO-type_Ser/Thr_kinase"/>
</dbReference>
<sequence length="453" mass="53163">MDEIFDDKDLEYEDDFVIDSKLSVSQHKFDSRINLGHSVKNSIKTSVSKTNSYKVNDKSDRATTEQVLDPRTRMIIFKMLNQNVIFEINGCISTGKEANVYHAITESGEHRALKVYKTSILVFKDRDRYVSGNYRFRNGYSKHNPRKMVKVWAEKEMRNLRRLQSAGICCPEPILLRMHVILMTFVGDENGWAAPRLKDDDMTFEKAVDLYWQLVVILRKLYQNAKLVHADFSEVHNGQIVVIDVSQAVEHDHPLAFEFLRKDCLNITEFFKKKGIKTLTLRELFDFVTDITLADETSQVERLKKTVEEREFSDDQNIKLEHENKVFEQVYIPQTLDQVIDFEKDAKLLASGDTEEVKYYFFKHKILYQKITGLRMYDEDLSSVEDGEESEFSEEDLEDEEPTEIHKKDKEQPSKEEIKQNKKKIVKEANREKRKTKMKKSEKKQKINKSKAK</sequence>
<evidence type="ECO:0000259" key="23">
    <source>
        <dbReference type="SMART" id="SM00090"/>
    </source>
</evidence>
<evidence type="ECO:0000256" key="20">
    <source>
        <dbReference type="PIRSR" id="PIRSR038147-2"/>
    </source>
</evidence>
<feature type="active site" description="Proton acceptor" evidence="19">
    <location>
        <position position="231"/>
    </location>
</feature>
<comment type="subcellular location">
    <subcellularLocation>
        <location evidence="2">Cytoplasm</location>
    </subcellularLocation>
</comment>
<feature type="compositionally biased region" description="Basic residues" evidence="22">
    <location>
        <begin position="432"/>
        <end position="453"/>
    </location>
</feature>
<keyword evidence="8" id="KW-0723">Serine/threonine-protein kinase</keyword>
<dbReference type="Gene3D" id="1.10.510.10">
    <property type="entry name" value="Transferase(Phosphotransferase) domain 1"/>
    <property type="match status" value="1"/>
</dbReference>
<dbReference type="HOGENOM" id="CLU_018693_4_1_1"/>
<dbReference type="SMART" id="SM00090">
    <property type="entry name" value="RIO"/>
    <property type="match status" value="1"/>
</dbReference>
<evidence type="ECO:0000256" key="18">
    <source>
        <dbReference type="ARBA" id="ARBA00068838"/>
    </source>
</evidence>
<dbReference type="EMBL" id="KE560384">
    <property type="protein sequence ID" value="EPZ36939.1"/>
    <property type="molecule type" value="Genomic_DNA"/>
</dbReference>
<evidence type="ECO:0000256" key="1">
    <source>
        <dbReference type="ARBA" id="ARBA00001946"/>
    </source>
</evidence>
<feature type="region of interest" description="Disordered" evidence="22">
    <location>
        <begin position="382"/>
        <end position="453"/>
    </location>
</feature>
<keyword evidence="10" id="KW-0479">Metal-binding</keyword>
<dbReference type="GO" id="GO:0016787">
    <property type="term" value="F:hydrolase activity"/>
    <property type="evidence" value="ECO:0007669"/>
    <property type="project" value="UniProtKB-KW"/>
</dbReference>
<evidence type="ECO:0000256" key="5">
    <source>
        <dbReference type="ARBA" id="ARBA00016038"/>
    </source>
</evidence>
<feature type="domain" description="RIO kinase" evidence="23">
    <location>
        <begin position="57"/>
        <end position="290"/>
    </location>
</feature>
<feature type="active site" description="4-aspartylphosphate intermediate" evidence="19">
    <location>
        <position position="244"/>
    </location>
</feature>
<feature type="compositionally biased region" description="Acidic residues" evidence="22">
    <location>
        <begin position="382"/>
        <end position="402"/>
    </location>
</feature>
<dbReference type="GO" id="GO:0042254">
    <property type="term" value="P:ribosome biogenesis"/>
    <property type="evidence" value="ECO:0007669"/>
    <property type="project" value="UniProtKB-KW"/>
</dbReference>
<dbReference type="InterPro" id="IPR017407">
    <property type="entry name" value="Ser/Thr_kinase_Rio1"/>
</dbReference>
<dbReference type="EC" id="2.7.11.1" evidence="4"/>
<gene>
    <name evidence="24" type="ORF">O9G_001384</name>
</gene>
<keyword evidence="6" id="KW-0963">Cytoplasm</keyword>
<keyword evidence="9" id="KW-0808">Transferase</keyword>
<keyword evidence="15" id="KW-0460">Magnesium</keyword>
<dbReference type="STRING" id="988480.A0A075B562"/>
<evidence type="ECO:0000256" key="14">
    <source>
        <dbReference type="ARBA" id="ARBA00022840"/>
    </source>
</evidence>
<feature type="binding site" evidence="20">
    <location>
        <position position="184"/>
    </location>
    <ligand>
        <name>ATP</name>
        <dbReference type="ChEBI" id="CHEBI:30616"/>
    </ligand>
</feature>
<comment type="similarity">
    <text evidence="3">Belongs to the protein kinase superfamily. RIO-type Ser/Thr kinase family.</text>
</comment>
<dbReference type="SUPFAM" id="SSF56112">
    <property type="entry name" value="Protein kinase-like (PK-like)"/>
    <property type="match status" value="1"/>
</dbReference>
<dbReference type="CDD" id="cd05147">
    <property type="entry name" value="RIO1_euk"/>
    <property type="match status" value="1"/>
</dbReference>
<proteinExistence type="inferred from homology"/>
<keyword evidence="7" id="KW-0690">Ribosome biogenesis</keyword>
<evidence type="ECO:0000256" key="10">
    <source>
        <dbReference type="ARBA" id="ARBA00022723"/>
    </source>
</evidence>
<dbReference type="GO" id="GO:0004674">
    <property type="term" value="F:protein serine/threonine kinase activity"/>
    <property type="evidence" value="ECO:0007669"/>
    <property type="project" value="UniProtKB-KW"/>
</dbReference>
<evidence type="ECO:0000256" key="16">
    <source>
        <dbReference type="ARBA" id="ARBA00047899"/>
    </source>
</evidence>
<evidence type="ECO:0000256" key="21">
    <source>
        <dbReference type="PIRSR" id="PIRSR038147-3"/>
    </source>
</evidence>
<evidence type="ECO:0000256" key="9">
    <source>
        <dbReference type="ARBA" id="ARBA00022679"/>
    </source>
</evidence>